<dbReference type="AlphaFoldDB" id="A0A0A0KIB3"/>
<feature type="region of interest" description="Disordered" evidence="16">
    <location>
        <begin position="24"/>
        <end position="46"/>
    </location>
</feature>
<comment type="catalytic activity">
    <reaction evidence="14">
        <text>L-seryl-[protein] + ATP = O-phospho-L-seryl-[protein] + ADP + H(+)</text>
        <dbReference type="Rhea" id="RHEA:17989"/>
        <dbReference type="Rhea" id="RHEA-COMP:9863"/>
        <dbReference type="Rhea" id="RHEA-COMP:11604"/>
        <dbReference type="ChEBI" id="CHEBI:15378"/>
        <dbReference type="ChEBI" id="CHEBI:29999"/>
        <dbReference type="ChEBI" id="CHEBI:30616"/>
        <dbReference type="ChEBI" id="CHEBI:83421"/>
        <dbReference type="ChEBI" id="CHEBI:456216"/>
        <dbReference type="EC" id="2.7.11.1"/>
    </reaction>
</comment>
<dbReference type="EC" id="2.7.11.1" evidence="3"/>
<feature type="region of interest" description="Disordered" evidence="16">
    <location>
        <begin position="78"/>
        <end position="99"/>
    </location>
</feature>
<dbReference type="SMART" id="SM00220">
    <property type="entry name" value="S_TKc"/>
    <property type="match status" value="1"/>
</dbReference>
<keyword evidence="11 15" id="KW-0067">ATP-binding</keyword>
<dbReference type="CDD" id="cd05117">
    <property type="entry name" value="STKc_CAMK"/>
    <property type="match status" value="1"/>
</dbReference>
<sequence length="604" mass="67299">MGLCVSKPSSTTVVAVPAIQDALPPLETSLPSPDAGNRTTETREGDKTPFDLEVAKKSPYFPLFTPSPAHYLFSKKSPLRSPANVSSNSTPKRFFKKPFPPPSPAKHIMAVLARRHGSVKPNEASIPEGNVIEGPGLDKSFGFSKHFRNKYELAEEVGKGHFGHTCRATVKKGELKGKQVAVKVIPKAKMTTAIAIEDVRREVKILKALSGHKNLVQFYDACEDHDNVYIVMELCEGGELLDRILSRGGKYTEDDAKSVLIQILNVAAFCHLQGVVHRDLKPENFLYTSKDESSQLKAIDFGLSDFVKPDERLNDIVGSAYYVAPEVLRRSYGTEADVWSIGVIAYILLCGSRPFWARTESGIFKAVLKTDPNFDDPPWPSLSSESRDLVKGLLNKDPEKRMTAAQALSHSWFKDSKDVKIPLDVNLLKLMRVYMCSSSLRKAALKALSKTLSIDEQRYFKIQFALLEPNKNGTISLENIKETLMKNGTEAMKESRTIDFLASLNALQFRRMDFEEFCAATLSVRQLEDLGHWEQLARSAYEAFEKDGNRAIMIEELASELGLSPSVPVHSVLQDWIRHTDGKLSFLGFVKLLHGPSSRAGRRQ</sequence>
<dbReference type="InterPro" id="IPR002048">
    <property type="entry name" value="EF_hand_dom"/>
</dbReference>
<accession>A0A0A0KIB3</accession>
<keyword evidence="6" id="KW-0808">Transferase</keyword>
<dbReference type="OrthoDB" id="40902at2759"/>
<evidence type="ECO:0000256" key="2">
    <source>
        <dbReference type="ARBA" id="ARBA00005354"/>
    </source>
</evidence>
<proteinExistence type="inferred from homology"/>
<keyword evidence="8" id="KW-0677">Repeat</keyword>
<dbReference type="Pfam" id="PF00069">
    <property type="entry name" value="Pkinase"/>
    <property type="match status" value="1"/>
</dbReference>
<evidence type="ECO:0000259" key="18">
    <source>
        <dbReference type="PROSITE" id="PS50222"/>
    </source>
</evidence>
<dbReference type="InterPro" id="IPR011009">
    <property type="entry name" value="Kinase-like_dom_sf"/>
</dbReference>
<evidence type="ECO:0000256" key="6">
    <source>
        <dbReference type="ARBA" id="ARBA00022679"/>
    </source>
</evidence>
<dbReference type="Gene3D" id="1.10.510.10">
    <property type="entry name" value="Transferase(Phosphotransferase) domain 1"/>
    <property type="match status" value="1"/>
</dbReference>
<evidence type="ECO:0000256" key="10">
    <source>
        <dbReference type="ARBA" id="ARBA00022777"/>
    </source>
</evidence>
<dbReference type="InterPro" id="IPR000719">
    <property type="entry name" value="Prot_kinase_dom"/>
</dbReference>
<evidence type="ECO:0000256" key="1">
    <source>
        <dbReference type="ARBA" id="ARBA00004423"/>
    </source>
</evidence>
<dbReference type="PANTHER" id="PTHR24349">
    <property type="entry name" value="SERINE/THREONINE-PROTEIN KINASE"/>
    <property type="match status" value="1"/>
</dbReference>
<evidence type="ECO:0000256" key="15">
    <source>
        <dbReference type="PROSITE-ProRule" id="PRU10141"/>
    </source>
</evidence>
<evidence type="ECO:0000256" key="5">
    <source>
        <dbReference type="ARBA" id="ARBA00022553"/>
    </source>
</evidence>
<dbReference type="Gene3D" id="3.30.200.20">
    <property type="entry name" value="Phosphorylase Kinase, domain 1"/>
    <property type="match status" value="1"/>
</dbReference>
<keyword evidence="12" id="KW-0449">Lipoprotein</keyword>
<dbReference type="GO" id="GO:0005509">
    <property type="term" value="F:calcium ion binding"/>
    <property type="evidence" value="ECO:0007669"/>
    <property type="project" value="InterPro"/>
</dbReference>
<evidence type="ECO:0000256" key="4">
    <source>
        <dbReference type="ARBA" id="ARBA00022527"/>
    </source>
</evidence>
<evidence type="ECO:0000259" key="17">
    <source>
        <dbReference type="PROSITE" id="PS50011"/>
    </source>
</evidence>
<dbReference type="PROSITE" id="PS50011">
    <property type="entry name" value="PROTEIN_KINASE_DOM"/>
    <property type="match status" value="1"/>
</dbReference>
<evidence type="ECO:0000256" key="9">
    <source>
        <dbReference type="ARBA" id="ARBA00022741"/>
    </source>
</evidence>
<protein>
    <recommendedName>
        <fullName evidence="3">non-specific serine/threonine protein kinase</fullName>
        <ecNumber evidence="3">2.7.11.1</ecNumber>
    </recommendedName>
</protein>
<comment type="similarity">
    <text evidence="2">Belongs to the protein kinase superfamily. CAMK Ser/Thr protein kinase family. CaMK subfamily.</text>
</comment>
<dbReference type="FunFam" id="1.10.510.10:FF:001294">
    <property type="entry name" value="CDPK-related kinase 3"/>
    <property type="match status" value="1"/>
</dbReference>
<comment type="subcellular location">
    <subcellularLocation>
        <location evidence="1">Membrane</location>
        <topology evidence="1">Lipid-anchor</topology>
        <orientation evidence="1">Cytoplasmic side</orientation>
    </subcellularLocation>
</comment>
<dbReference type="FunFam" id="3.30.200.20:FF:000101">
    <property type="entry name" value="CDPK-related kinase 1"/>
    <property type="match status" value="1"/>
</dbReference>
<feature type="domain" description="Protein kinase" evidence="17">
    <location>
        <begin position="151"/>
        <end position="413"/>
    </location>
</feature>
<dbReference type="EMBL" id="CM002927">
    <property type="protein sequence ID" value="KGN48509.1"/>
    <property type="molecule type" value="Genomic_DNA"/>
</dbReference>
<dbReference type="InterPro" id="IPR011992">
    <property type="entry name" value="EF-hand-dom_pair"/>
</dbReference>
<reference evidence="19 20" key="1">
    <citation type="journal article" date="2009" name="Nat. Genet.">
        <title>The genome of the cucumber, Cucumis sativus L.</title>
        <authorList>
            <person name="Huang S."/>
            <person name="Li R."/>
            <person name="Zhang Z."/>
            <person name="Li L."/>
            <person name="Gu X."/>
            <person name="Fan W."/>
            <person name="Lucas W.J."/>
            <person name="Wang X."/>
            <person name="Xie B."/>
            <person name="Ni P."/>
            <person name="Ren Y."/>
            <person name="Zhu H."/>
            <person name="Li J."/>
            <person name="Lin K."/>
            <person name="Jin W."/>
            <person name="Fei Z."/>
            <person name="Li G."/>
            <person name="Staub J."/>
            <person name="Kilian A."/>
            <person name="van der Vossen E.A."/>
            <person name="Wu Y."/>
            <person name="Guo J."/>
            <person name="He J."/>
            <person name="Jia Z."/>
            <person name="Ren Y."/>
            <person name="Tian G."/>
            <person name="Lu Y."/>
            <person name="Ruan J."/>
            <person name="Qian W."/>
            <person name="Wang M."/>
            <person name="Huang Q."/>
            <person name="Li B."/>
            <person name="Xuan Z."/>
            <person name="Cao J."/>
            <person name="Asan"/>
            <person name="Wu Z."/>
            <person name="Zhang J."/>
            <person name="Cai Q."/>
            <person name="Bai Y."/>
            <person name="Zhao B."/>
            <person name="Han Y."/>
            <person name="Li Y."/>
            <person name="Li X."/>
            <person name="Wang S."/>
            <person name="Shi Q."/>
            <person name="Liu S."/>
            <person name="Cho W.K."/>
            <person name="Kim J.Y."/>
            <person name="Xu Y."/>
            <person name="Heller-Uszynska K."/>
            <person name="Miao H."/>
            <person name="Cheng Z."/>
            <person name="Zhang S."/>
            <person name="Wu J."/>
            <person name="Yang Y."/>
            <person name="Kang H."/>
            <person name="Li M."/>
            <person name="Liang H."/>
            <person name="Ren X."/>
            <person name="Shi Z."/>
            <person name="Wen M."/>
            <person name="Jian M."/>
            <person name="Yang H."/>
            <person name="Zhang G."/>
            <person name="Yang Z."/>
            <person name="Chen R."/>
            <person name="Liu S."/>
            <person name="Li J."/>
            <person name="Ma L."/>
            <person name="Liu H."/>
            <person name="Zhou Y."/>
            <person name="Zhao J."/>
            <person name="Fang X."/>
            <person name="Li G."/>
            <person name="Fang L."/>
            <person name="Li Y."/>
            <person name="Liu D."/>
            <person name="Zheng H."/>
            <person name="Zhang Y."/>
            <person name="Qin N."/>
            <person name="Li Z."/>
            <person name="Yang G."/>
            <person name="Yang S."/>
            <person name="Bolund L."/>
            <person name="Kristiansen K."/>
            <person name="Zheng H."/>
            <person name="Li S."/>
            <person name="Zhang X."/>
            <person name="Yang H."/>
            <person name="Wang J."/>
            <person name="Sun R."/>
            <person name="Zhang B."/>
            <person name="Jiang S."/>
            <person name="Wang J."/>
            <person name="Du Y."/>
            <person name="Li S."/>
        </authorList>
    </citation>
    <scope>NUCLEOTIDE SEQUENCE [LARGE SCALE GENOMIC DNA]</scope>
    <source>
        <strain evidence="20">cv. 9930</strain>
    </source>
</reference>
<name>A0A0A0KIB3_CUCSA</name>
<evidence type="ECO:0000256" key="7">
    <source>
        <dbReference type="ARBA" id="ARBA00022707"/>
    </source>
</evidence>
<reference evidence="19 20" key="3">
    <citation type="journal article" date="2010" name="BMC Genomics">
        <title>Transcriptome sequencing and comparative analysis of cucumber flowers with different sex types.</title>
        <authorList>
            <person name="Guo S."/>
            <person name="Zheng Y."/>
            <person name="Joung J.G."/>
            <person name="Liu S."/>
            <person name="Zhang Z."/>
            <person name="Crasta O.R."/>
            <person name="Sobral B.W."/>
            <person name="Xu Y."/>
            <person name="Huang S."/>
            <person name="Fei Z."/>
        </authorList>
    </citation>
    <scope>NUCLEOTIDE SEQUENCE [LARGE SCALE GENOMIC DNA]</scope>
    <source>
        <strain evidence="20">cv. 9930</strain>
    </source>
</reference>
<evidence type="ECO:0000256" key="13">
    <source>
        <dbReference type="ARBA" id="ARBA00047899"/>
    </source>
</evidence>
<keyword evidence="10" id="KW-0418">Kinase</keyword>
<dbReference type="FunFam" id="1.10.510.10:FF:001864">
    <property type="entry name" value="Calcium-dependent protein kinase SK5"/>
    <property type="match status" value="1"/>
</dbReference>
<dbReference type="GO" id="GO:0005634">
    <property type="term" value="C:nucleus"/>
    <property type="evidence" value="ECO:0000318"/>
    <property type="project" value="GO_Central"/>
</dbReference>
<evidence type="ECO:0000256" key="12">
    <source>
        <dbReference type="ARBA" id="ARBA00023288"/>
    </source>
</evidence>
<dbReference type="SUPFAM" id="SSF47473">
    <property type="entry name" value="EF-hand"/>
    <property type="match status" value="1"/>
</dbReference>
<keyword evidence="7" id="KW-0519">Myristate</keyword>
<dbReference type="FunFam" id="1.10.238.10:FF:000085">
    <property type="entry name" value="CDPK-related kinase 1"/>
    <property type="match status" value="1"/>
</dbReference>
<keyword evidence="9 15" id="KW-0547">Nucleotide-binding</keyword>
<keyword evidence="4" id="KW-0723">Serine/threonine-protein kinase</keyword>
<dbReference type="Gene3D" id="1.10.238.10">
    <property type="entry name" value="EF-hand"/>
    <property type="match status" value="2"/>
</dbReference>
<gene>
    <name evidence="19" type="ORF">Csa_6G490240</name>
</gene>
<feature type="binding site" evidence="15">
    <location>
        <position position="183"/>
    </location>
    <ligand>
        <name>ATP</name>
        <dbReference type="ChEBI" id="CHEBI:30616"/>
    </ligand>
</feature>
<dbReference type="InterPro" id="IPR017441">
    <property type="entry name" value="Protein_kinase_ATP_BS"/>
</dbReference>
<dbReference type="SUPFAM" id="SSF56112">
    <property type="entry name" value="Protein kinase-like (PK-like)"/>
    <property type="match status" value="1"/>
</dbReference>
<dbReference type="PROSITE" id="PS50222">
    <property type="entry name" value="EF_HAND_2"/>
    <property type="match status" value="1"/>
</dbReference>
<organism evidence="19 20">
    <name type="scientific">Cucumis sativus</name>
    <name type="common">Cucumber</name>
    <dbReference type="NCBI Taxonomy" id="3659"/>
    <lineage>
        <taxon>Eukaryota</taxon>
        <taxon>Viridiplantae</taxon>
        <taxon>Streptophyta</taxon>
        <taxon>Embryophyta</taxon>
        <taxon>Tracheophyta</taxon>
        <taxon>Spermatophyta</taxon>
        <taxon>Magnoliopsida</taxon>
        <taxon>eudicotyledons</taxon>
        <taxon>Gunneridae</taxon>
        <taxon>Pentapetalae</taxon>
        <taxon>rosids</taxon>
        <taxon>fabids</taxon>
        <taxon>Cucurbitales</taxon>
        <taxon>Cucurbitaceae</taxon>
        <taxon>Benincaseae</taxon>
        <taxon>Cucumis</taxon>
    </lineage>
</organism>
<dbReference type="GO" id="GO:0035556">
    <property type="term" value="P:intracellular signal transduction"/>
    <property type="evidence" value="ECO:0000318"/>
    <property type="project" value="GO_Central"/>
</dbReference>
<dbReference type="Proteomes" id="UP000029981">
    <property type="component" value="Chromosome 6"/>
</dbReference>
<dbReference type="InterPro" id="IPR050205">
    <property type="entry name" value="CDPK_Ser/Thr_kinases"/>
</dbReference>
<dbReference type="Gramene" id="KGN48509">
    <property type="protein sequence ID" value="KGN48509"/>
    <property type="gene ID" value="Csa_6G490240"/>
</dbReference>
<evidence type="ECO:0000256" key="3">
    <source>
        <dbReference type="ARBA" id="ARBA00012513"/>
    </source>
</evidence>
<dbReference type="OMA" id="PWIRNNI"/>
<dbReference type="GO" id="GO:0005524">
    <property type="term" value="F:ATP binding"/>
    <property type="evidence" value="ECO:0007669"/>
    <property type="project" value="UniProtKB-UniRule"/>
</dbReference>
<reference evidence="19 20" key="2">
    <citation type="journal article" date="2009" name="PLoS ONE">
        <title>An integrated genetic and cytogenetic map of the cucumber genome.</title>
        <authorList>
            <person name="Ren Y."/>
            <person name="Zhang Z."/>
            <person name="Liu J."/>
            <person name="Staub J.E."/>
            <person name="Han Y."/>
            <person name="Cheng Z."/>
            <person name="Li X."/>
            <person name="Lu J."/>
            <person name="Miao H."/>
            <person name="Kang H."/>
            <person name="Xie B."/>
            <person name="Gu X."/>
            <person name="Wang X."/>
            <person name="Du Y."/>
            <person name="Jin W."/>
            <person name="Huang S."/>
        </authorList>
    </citation>
    <scope>NUCLEOTIDE SEQUENCE [LARGE SCALE GENOMIC DNA]</scope>
    <source>
        <strain evidence="20">cv. 9930</strain>
    </source>
</reference>
<dbReference type="GO" id="GO:0004683">
    <property type="term" value="F:calcium/calmodulin-dependent protein kinase activity"/>
    <property type="evidence" value="ECO:0000318"/>
    <property type="project" value="GO_Central"/>
</dbReference>
<dbReference type="KEGG" id="csv:101219008"/>
<dbReference type="GO" id="GO:0005737">
    <property type="term" value="C:cytoplasm"/>
    <property type="evidence" value="ECO:0000318"/>
    <property type="project" value="GO_Central"/>
</dbReference>
<comment type="catalytic activity">
    <reaction evidence="13">
        <text>L-threonyl-[protein] + ATP = O-phospho-L-threonyl-[protein] + ADP + H(+)</text>
        <dbReference type="Rhea" id="RHEA:46608"/>
        <dbReference type="Rhea" id="RHEA-COMP:11060"/>
        <dbReference type="Rhea" id="RHEA-COMP:11605"/>
        <dbReference type="ChEBI" id="CHEBI:15378"/>
        <dbReference type="ChEBI" id="CHEBI:30013"/>
        <dbReference type="ChEBI" id="CHEBI:30616"/>
        <dbReference type="ChEBI" id="CHEBI:61977"/>
        <dbReference type="ChEBI" id="CHEBI:456216"/>
        <dbReference type="EC" id="2.7.11.1"/>
    </reaction>
</comment>
<evidence type="ECO:0000256" key="11">
    <source>
        <dbReference type="ARBA" id="ARBA00022840"/>
    </source>
</evidence>
<dbReference type="PROSITE" id="PS00107">
    <property type="entry name" value="PROTEIN_KINASE_ATP"/>
    <property type="match status" value="1"/>
</dbReference>
<keyword evidence="20" id="KW-1185">Reference proteome</keyword>
<dbReference type="GO" id="GO:0016020">
    <property type="term" value="C:membrane"/>
    <property type="evidence" value="ECO:0007669"/>
    <property type="project" value="UniProtKB-SubCell"/>
</dbReference>
<dbReference type="InterPro" id="IPR008271">
    <property type="entry name" value="Ser/Thr_kinase_AS"/>
</dbReference>
<reference evidence="19 20" key="4">
    <citation type="journal article" date="2011" name="BMC Genomics">
        <title>RNA-Seq improves annotation of protein-coding genes in the cucumber genome.</title>
        <authorList>
            <person name="Li Z."/>
            <person name="Zhang Z."/>
            <person name="Yan P."/>
            <person name="Huang S."/>
            <person name="Fei Z."/>
            <person name="Lin K."/>
        </authorList>
    </citation>
    <scope>NUCLEOTIDE SEQUENCE [LARGE SCALE GENOMIC DNA]</scope>
    <source>
        <strain evidence="20">cv. 9930</strain>
    </source>
</reference>
<evidence type="ECO:0000313" key="20">
    <source>
        <dbReference type="Proteomes" id="UP000029981"/>
    </source>
</evidence>
<feature type="domain" description="EF-hand" evidence="18">
    <location>
        <begin position="455"/>
        <end position="490"/>
    </location>
</feature>
<dbReference type="GO" id="GO:0009931">
    <property type="term" value="F:calcium-dependent protein serine/threonine kinase activity"/>
    <property type="evidence" value="ECO:0000318"/>
    <property type="project" value="GO_Central"/>
</dbReference>
<keyword evidence="5" id="KW-0597">Phosphoprotein</keyword>
<evidence type="ECO:0000256" key="16">
    <source>
        <dbReference type="SAM" id="MobiDB-lite"/>
    </source>
</evidence>
<dbReference type="PROSITE" id="PS00108">
    <property type="entry name" value="PROTEIN_KINASE_ST"/>
    <property type="match status" value="1"/>
</dbReference>
<evidence type="ECO:0000313" key="19">
    <source>
        <dbReference type="EMBL" id="KGN48509.1"/>
    </source>
</evidence>
<dbReference type="STRING" id="3659.A0A0A0KIB3"/>
<dbReference type="eggNOG" id="KOG0032">
    <property type="taxonomic scope" value="Eukaryota"/>
</dbReference>
<evidence type="ECO:0000256" key="8">
    <source>
        <dbReference type="ARBA" id="ARBA00022737"/>
    </source>
</evidence>
<dbReference type="GO" id="GO:0005516">
    <property type="term" value="F:calmodulin binding"/>
    <property type="evidence" value="ECO:0000318"/>
    <property type="project" value="GO_Central"/>
</dbReference>
<evidence type="ECO:0000256" key="14">
    <source>
        <dbReference type="ARBA" id="ARBA00048679"/>
    </source>
</evidence>